<feature type="compositionally biased region" description="Polar residues" evidence="1">
    <location>
        <begin position="8"/>
        <end position="38"/>
    </location>
</feature>
<name>A0AAV7UN79_PLEWA</name>
<comment type="caution">
    <text evidence="2">The sequence shown here is derived from an EMBL/GenBank/DDBJ whole genome shotgun (WGS) entry which is preliminary data.</text>
</comment>
<organism evidence="2 3">
    <name type="scientific">Pleurodeles waltl</name>
    <name type="common">Iberian ribbed newt</name>
    <dbReference type="NCBI Taxonomy" id="8319"/>
    <lineage>
        <taxon>Eukaryota</taxon>
        <taxon>Metazoa</taxon>
        <taxon>Chordata</taxon>
        <taxon>Craniata</taxon>
        <taxon>Vertebrata</taxon>
        <taxon>Euteleostomi</taxon>
        <taxon>Amphibia</taxon>
        <taxon>Batrachia</taxon>
        <taxon>Caudata</taxon>
        <taxon>Salamandroidea</taxon>
        <taxon>Salamandridae</taxon>
        <taxon>Pleurodelinae</taxon>
        <taxon>Pleurodeles</taxon>
    </lineage>
</organism>
<dbReference type="EMBL" id="JANPWB010000005">
    <property type="protein sequence ID" value="KAJ1190477.1"/>
    <property type="molecule type" value="Genomic_DNA"/>
</dbReference>
<dbReference type="Proteomes" id="UP001066276">
    <property type="component" value="Chromosome 3_1"/>
</dbReference>
<evidence type="ECO:0000313" key="3">
    <source>
        <dbReference type="Proteomes" id="UP001066276"/>
    </source>
</evidence>
<feature type="region of interest" description="Disordered" evidence="1">
    <location>
        <begin position="73"/>
        <end position="140"/>
    </location>
</feature>
<dbReference type="AlphaFoldDB" id="A0AAV7UN79"/>
<protein>
    <submittedName>
        <fullName evidence="2">Uncharacterized protein</fullName>
    </submittedName>
</protein>
<keyword evidence="3" id="KW-1185">Reference proteome</keyword>
<reference evidence="2" key="1">
    <citation type="journal article" date="2022" name="bioRxiv">
        <title>Sequencing and chromosome-scale assembly of the giantPleurodeles waltlgenome.</title>
        <authorList>
            <person name="Brown T."/>
            <person name="Elewa A."/>
            <person name="Iarovenko S."/>
            <person name="Subramanian E."/>
            <person name="Araus A.J."/>
            <person name="Petzold A."/>
            <person name="Susuki M."/>
            <person name="Suzuki K.-i.T."/>
            <person name="Hayashi T."/>
            <person name="Toyoda A."/>
            <person name="Oliveira C."/>
            <person name="Osipova E."/>
            <person name="Leigh N.D."/>
            <person name="Simon A."/>
            <person name="Yun M.H."/>
        </authorList>
    </citation>
    <scope>NUCLEOTIDE SEQUENCE</scope>
    <source>
        <strain evidence="2">20211129_DDA</strain>
        <tissue evidence="2">Liver</tissue>
    </source>
</reference>
<feature type="region of interest" description="Disordered" evidence="1">
    <location>
        <begin position="1"/>
        <end position="44"/>
    </location>
</feature>
<proteinExistence type="predicted"/>
<gene>
    <name evidence="2" type="ORF">NDU88_007215</name>
</gene>
<sequence length="168" mass="18189">MRRPYARSQRQPQTLPGRSLSPSVESGQLVSESSQDPDSGSAKIRSLLWPQAVAPTRSAAQSQASPAVTHLRFSSALRSHGGDTREPPRQLTDYALPSGIQLPPRGAAPAEEASIPRISDTGWSELRHSSRRGLSPPGAPTRCGAPHCCHWVQRPVVPFLQYLAEVSR</sequence>
<evidence type="ECO:0000256" key="1">
    <source>
        <dbReference type="SAM" id="MobiDB-lite"/>
    </source>
</evidence>
<evidence type="ECO:0000313" key="2">
    <source>
        <dbReference type="EMBL" id="KAJ1190477.1"/>
    </source>
</evidence>
<accession>A0AAV7UN79</accession>